<dbReference type="EMBL" id="BART01008182">
    <property type="protein sequence ID" value="GAG69993.1"/>
    <property type="molecule type" value="Genomic_DNA"/>
</dbReference>
<reference evidence="7" key="1">
    <citation type="journal article" date="2014" name="Front. Microbiol.">
        <title>High frequency of phylogenetically diverse reductive dehalogenase-homologous genes in deep subseafloor sedimentary metagenomes.</title>
        <authorList>
            <person name="Kawai M."/>
            <person name="Futagami T."/>
            <person name="Toyoda A."/>
            <person name="Takaki Y."/>
            <person name="Nishi S."/>
            <person name="Hori S."/>
            <person name="Arai W."/>
            <person name="Tsubouchi T."/>
            <person name="Morono Y."/>
            <person name="Uchiyama I."/>
            <person name="Ito T."/>
            <person name="Fujiyama A."/>
            <person name="Inagaki F."/>
            <person name="Takami H."/>
        </authorList>
    </citation>
    <scope>NUCLEOTIDE SEQUENCE</scope>
    <source>
        <strain evidence="7">Expedition CK06-06</strain>
    </source>
</reference>
<evidence type="ECO:0000256" key="2">
    <source>
        <dbReference type="ARBA" id="ARBA00022475"/>
    </source>
</evidence>
<sequence length="90" mass="10015">MQFERNRRGSGDINITPLIDMVFLLLIFFLLTSSFIIDRGIKINLPKAVSSETATDKRITVAIDSAGAVFVDNKPVLIESVLDKLKKAYT</sequence>
<accession>X1ABE8</accession>
<dbReference type="Pfam" id="PF02472">
    <property type="entry name" value="ExbD"/>
    <property type="match status" value="1"/>
</dbReference>
<name>X1ABE8_9ZZZZ</name>
<evidence type="ECO:0000256" key="4">
    <source>
        <dbReference type="ARBA" id="ARBA00022989"/>
    </source>
</evidence>
<comment type="caution">
    <text evidence="7">The sequence shown here is derived from an EMBL/GenBank/DDBJ whole genome shotgun (WGS) entry which is preliminary data.</text>
</comment>
<dbReference type="GO" id="GO:0022857">
    <property type="term" value="F:transmembrane transporter activity"/>
    <property type="evidence" value="ECO:0007669"/>
    <property type="project" value="InterPro"/>
</dbReference>
<dbReference type="AlphaFoldDB" id="X1ABE8"/>
<proteinExistence type="predicted"/>
<evidence type="ECO:0000256" key="5">
    <source>
        <dbReference type="ARBA" id="ARBA00023136"/>
    </source>
</evidence>
<protein>
    <recommendedName>
        <fullName evidence="8">Biopolymer transporter ExbD</fullName>
    </recommendedName>
</protein>
<dbReference type="PANTHER" id="PTHR30558:SF3">
    <property type="entry name" value="BIOPOLYMER TRANSPORT PROTEIN EXBD-RELATED"/>
    <property type="match status" value="1"/>
</dbReference>
<dbReference type="PANTHER" id="PTHR30558">
    <property type="entry name" value="EXBD MEMBRANE COMPONENT OF PMF-DRIVEN MACROMOLECULE IMPORT SYSTEM"/>
    <property type="match status" value="1"/>
</dbReference>
<gene>
    <name evidence="7" type="ORF">S01H4_18449</name>
</gene>
<evidence type="ECO:0008006" key="8">
    <source>
        <dbReference type="Google" id="ProtNLM"/>
    </source>
</evidence>
<keyword evidence="5 6" id="KW-0472">Membrane</keyword>
<keyword evidence="3 6" id="KW-0812">Transmembrane</keyword>
<comment type="subcellular location">
    <subcellularLocation>
        <location evidence="1">Cell membrane</location>
        <topology evidence="1">Single-pass membrane protein</topology>
    </subcellularLocation>
</comment>
<keyword evidence="2" id="KW-1003">Cell membrane</keyword>
<evidence type="ECO:0000256" key="6">
    <source>
        <dbReference type="SAM" id="Phobius"/>
    </source>
</evidence>
<evidence type="ECO:0000256" key="1">
    <source>
        <dbReference type="ARBA" id="ARBA00004162"/>
    </source>
</evidence>
<evidence type="ECO:0000256" key="3">
    <source>
        <dbReference type="ARBA" id="ARBA00022692"/>
    </source>
</evidence>
<keyword evidence="4 6" id="KW-1133">Transmembrane helix</keyword>
<feature type="non-terminal residue" evidence="7">
    <location>
        <position position="90"/>
    </location>
</feature>
<dbReference type="InterPro" id="IPR003400">
    <property type="entry name" value="ExbD"/>
</dbReference>
<evidence type="ECO:0000313" key="7">
    <source>
        <dbReference type="EMBL" id="GAG69993.1"/>
    </source>
</evidence>
<organism evidence="7">
    <name type="scientific">marine sediment metagenome</name>
    <dbReference type="NCBI Taxonomy" id="412755"/>
    <lineage>
        <taxon>unclassified sequences</taxon>
        <taxon>metagenomes</taxon>
        <taxon>ecological metagenomes</taxon>
    </lineage>
</organism>
<feature type="transmembrane region" description="Helical" evidence="6">
    <location>
        <begin position="15"/>
        <end position="37"/>
    </location>
</feature>
<dbReference type="GO" id="GO:0005886">
    <property type="term" value="C:plasma membrane"/>
    <property type="evidence" value="ECO:0007669"/>
    <property type="project" value="UniProtKB-SubCell"/>
</dbReference>